<comment type="caution">
    <text evidence="2">The sequence shown here is derived from an EMBL/GenBank/DDBJ whole genome shotgun (WGS) entry which is preliminary data.</text>
</comment>
<organism evidence="2 3">
    <name type="scientific">Eumeta variegata</name>
    <name type="common">Bagworm moth</name>
    <name type="synonym">Eumeta japonica</name>
    <dbReference type="NCBI Taxonomy" id="151549"/>
    <lineage>
        <taxon>Eukaryota</taxon>
        <taxon>Metazoa</taxon>
        <taxon>Ecdysozoa</taxon>
        <taxon>Arthropoda</taxon>
        <taxon>Hexapoda</taxon>
        <taxon>Insecta</taxon>
        <taxon>Pterygota</taxon>
        <taxon>Neoptera</taxon>
        <taxon>Endopterygota</taxon>
        <taxon>Lepidoptera</taxon>
        <taxon>Glossata</taxon>
        <taxon>Ditrysia</taxon>
        <taxon>Tineoidea</taxon>
        <taxon>Psychidae</taxon>
        <taxon>Oiketicinae</taxon>
        <taxon>Eumeta</taxon>
    </lineage>
</organism>
<keyword evidence="3" id="KW-1185">Reference proteome</keyword>
<evidence type="ECO:0000313" key="2">
    <source>
        <dbReference type="EMBL" id="GBP68681.1"/>
    </source>
</evidence>
<feature type="compositionally biased region" description="Basic and acidic residues" evidence="1">
    <location>
        <begin position="1"/>
        <end position="34"/>
    </location>
</feature>
<accession>A0A4C1XXI4</accession>
<proteinExistence type="predicted"/>
<dbReference type="EMBL" id="BGZK01001020">
    <property type="protein sequence ID" value="GBP68681.1"/>
    <property type="molecule type" value="Genomic_DNA"/>
</dbReference>
<evidence type="ECO:0000313" key="3">
    <source>
        <dbReference type="Proteomes" id="UP000299102"/>
    </source>
</evidence>
<dbReference type="Proteomes" id="UP000299102">
    <property type="component" value="Unassembled WGS sequence"/>
</dbReference>
<protein>
    <submittedName>
        <fullName evidence="2">Uncharacterized protein</fullName>
    </submittedName>
</protein>
<dbReference type="OrthoDB" id="8300667at2759"/>
<gene>
    <name evidence="2" type="ORF">EVAR_42472_1</name>
</gene>
<dbReference type="AlphaFoldDB" id="A0A4C1XXI4"/>
<evidence type="ECO:0000256" key="1">
    <source>
        <dbReference type="SAM" id="MobiDB-lite"/>
    </source>
</evidence>
<reference evidence="2 3" key="1">
    <citation type="journal article" date="2019" name="Commun. Biol.">
        <title>The bagworm genome reveals a unique fibroin gene that provides high tensile strength.</title>
        <authorList>
            <person name="Kono N."/>
            <person name="Nakamura H."/>
            <person name="Ohtoshi R."/>
            <person name="Tomita M."/>
            <person name="Numata K."/>
            <person name="Arakawa K."/>
        </authorList>
    </citation>
    <scope>NUCLEOTIDE SEQUENCE [LARGE SCALE GENOMIC DNA]</scope>
</reference>
<sequence>MPTELVDARRRDALDLEPRKRRHVATDSPKDNSNHKQITNASRGQVRKELHYTPDVFFFIKHRPQAFIRNVEQNRGLRLDGIEIENRPEGDTGCGTKIRIESVTGIVIRGSTEIKIENGIPNRVRDRNWNSLRTKPILELKTGPLSVLRVRQIKK</sequence>
<feature type="region of interest" description="Disordered" evidence="1">
    <location>
        <begin position="1"/>
        <end position="46"/>
    </location>
</feature>
<name>A0A4C1XXI4_EUMVA</name>